<dbReference type="InterPro" id="IPR032694">
    <property type="entry name" value="CopC/D"/>
</dbReference>
<keyword evidence="10" id="KW-1185">Reference proteome</keyword>
<evidence type="ECO:0000256" key="2">
    <source>
        <dbReference type="ARBA" id="ARBA00010509"/>
    </source>
</evidence>
<evidence type="ECO:0000313" key="9">
    <source>
        <dbReference type="EMBL" id="GAD60477.1"/>
    </source>
</evidence>
<organism evidence="9 10">
    <name type="scientific">Brevundimonas abyssalis TAR-001</name>
    <dbReference type="NCBI Taxonomy" id="1391729"/>
    <lineage>
        <taxon>Bacteria</taxon>
        <taxon>Pseudomonadati</taxon>
        <taxon>Pseudomonadota</taxon>
        <taxon>Alphaproteobacteria</taxon>
        <taxon>Caulobacterales</taxon>
        <taxon>Caulobacteraceae</taxon>
        <taxon>Brevundimonas</taxon>
    </lineage>
</organism>
<proteinExistence type="inferred from homology"/>
<dbReference type="Gene3D" id="2.60.40.1220">
    <property type="match status" value="1"/>
</dbReference>
<dbReference type="GO" id="GO:0006825">
    <property type="term" value="P:copper ion transport"/>
    <property type="evidence" value="ECO:0007669"/>
    <property type="project" value="InterPro"/>
</dbReference>
<dbReference type="OrthoDB" id="9796814at2"/>
<keyword evidence="4 7" id="KW-0732">Signal</keyword>
<dbReference type="Pfam" id="PF04234">
    <property type="entry name" value="CopC"/>
    <property type="match status" value="1"/>
</dbReference>
<name>A0A8E0NDP3_9CAUL</name>
<dbReference type="EMBL" id="BATC01000077">
    <property type="protein sequence ID" value="GAD60477.1"/>
    <property type="molecule type" value="Genomic_DNA"/>
</dbReference>
<dbReference type="InterPro" id="IPR007348">
    <property type="entry name" value="CopC_dom"/>
</dbReference>
<keyword evidence="5" id="KW-0574">Periplasm</keyword>
<sequence>MFRVPLALAVAAAVVVSAQPAWAHARLVSATPGDGQTASAVRSVSLTFSERFAAPFSSIELEDAQGRAVPLRSSVSSDGKTLSGRLETPLSAGVYRVTWAIAASDGHRMTGSYTFTAR</sequence>
<comment type="similarity">
    <text evidence="2">Belongs to the CopC family.</text>
</comment>
<keyword evidence="3" id="KW-0479">Metal-binding</keyword>
<dbReference type="Proteomes" id="UP000016569">
    <property type="component" value="Unassembled WGS sequence"/>
</dbReference>
<dbReference type="AlphaFoldDB" id="A0A8E0NDP3"/>
<evidence type="ECO:0000256" key="7">
    <source>
        <dbReference type="SAM" id="SignalP"/>
    </source>
</evidence>
<dbReference type="GO" id="GO:0046688">
    <property type="term" value="P:response to copper ion"/>
    <property type="evidence" value="ECO:0007669"/>
    <property type="project" value="InterPro"/>
</dbReference>
<feature type="signal peptide" evidence="7">
    <location>
        <begin position="1"/>
        <end position="23"/>
    </location>
</feature>
<dbReference type="GO" id="GO:0005886">
    <property type="term" value="C:plasma membrane"/>
    <property type="evidence" value="ECO:0007669"/>
    <property type="project" value="TreeGrafter"/>
</dbReference>
<dbReference type="PANTHER" id="PTHR34820">
    <property type="entry name" value="INNER MEMBRANE PROTEIN YEBZ"/>
    <property type="match status" value="1"/>
</dbReference>
<dbReference type="GO" id="GO:0042597">
    <property type="term" value="C:periplasmic space"/>
    <property type="evidence" value="ECO:0007669"/>
    <property type="project" value="UniProtKB-SubCell"/>
</dbReference>
<dbReference type="SUPFAM" id="SSF81296">
    <property type="entry name" value="E set domains"/>
    <property type="match status" value="1"/>
</dbReference>
<evidence type="ECO:0000256" key="6">
    <source>
        <dbReference type="ARBA" id="ARBA00023008"/>
    </source>
</evidence>
<feature type="chain" id="PRO_5034078690" evidence="7">
    <location>
        <begin position="24"/>
        <end position="118"/>
    </location>
</feature>
<gene>
    <name evidence="9" type="ORF">MBEBAB_2727</name>
</gene>
<comment type="caution">
    <text evidence="9">The sequence shown here is derived from an EMBL/GenBank/DDBJ whole genome shotgun (WGS) entry which is preliminary data.</text>
</comment>
<keyword evidence="6" id="KW-0186">Copper</keyword>
<evidence type="ECO:0000256" key="4">
    <source>
        <dbReference type="ARBA" id="ARBA00022729"/>
    </source>
</evidence>
<reference evidence="10" key="1">
    <citation type="journal article" date="2013" name="Genome Announc.">
        <title>Draft Genome Sequence of the Dimorphic Prosthecate Bacterium Brevundimonas abyssalis TAR-001T.</title>
        <authorList>
            <person name="Tsubouchi T."/>
            <person name="Nishi S."/>
            <person name="Usui K."/>
            <person name="Shimane Y."/>
            <person name="Takaki Y."/>
            <person name="Maruyama T."/>
            <person name="Hatada Y."/>
        </authorList>
    </citation>
    <scope>NUCLEOTIDE SEQUENCE [LARGE SCALE GENOMIC DNA]</scope>
    <source>
        <strain evidence="10">TAR-001</strain>
    </source>
</reference>
<dbReference type="NCBIfam" id="NF033814">
    <property type="entry name" value="copper_CopC"/>
    <property type="match status" value="1"/>
</dbReference>
<evidence type="ECO:0000256" key="1">
    <source>
        <dbReference type="ARBA" id="ARBA00004418"/>
    </source>
</evidence>
<dbReference type="PANTHER" id="PTHR34820:SF4">
    <property type="entry name" value="INNER MEMBRANE PROTEIN YEBZ"/>
    <property type="match status" value="1"/>
</dbReference>
<dbReference type="InterPro" id="IPR014755">
    <property type="entry name" value="Cu-Rt/internalin_Ig-like"/>
</dbReference>
<evidence type="ECO:0000256" key="5">
    <source>
        <dbReference type="ARBA" id="ARBA00022764"/>
    </source>
</evidence>
<accession>A0A8E0NDP3</accession>
<protein>
    <submittedName>
        <fullName evidence="9">Copper resistance protein copC</fullName>
    </submittedName>
</protein>
<dbReference type="GO" id="GO:0005507">
    <property type="term" value="F:copper ion binding"/>
    <property type="evidence" value="ECO:0007669"/>
    <property type="project" value="InterPro"/>
</dbReference>
<evidence type="ECO:0000256" key="3">
    <source>
        <dbReference type="ARBA" id="ARBA00022723"/>
    </source>
</evidence>
<dbReference type="InterPro" id="IPR014756">
    <property type="entry name" value="Ig_E-set"/>
</dbReference>
<comment type="subcellular location">
    <subcellularLocation>
        <location evidence="1">Periplasm</location>
    </subcellularLocation>
</comment>
<dbReference type="InterPro" id="IPR047685">
    <property type="entry name" value="CopC-like"/>
</dbReference>
<evidence type="ECO:0000313" key="10">
    <source>
        <dbReference type="Proteomes" id="UP000016569"/>
    </source>
</evidence>
<feature type="domain" description="CopC" evidence="8">
    <location>
        <begin position="24"/>
        <end position="116"/>
    </location>
</feature>
<evidence type="ECO:0000259" key="8">
    <source>
        <dbReference type="Pfam" id="PF04234"/>
    </source>
</evidence>
<dbReference type="RefSeq" id="WP_021698571.1">
    <property type="nucleotide sequence ID" value="NZ_BATC01000077.1"/>
</dbReference>